<organism evidence="2 3">
    <name type="scientific">Streptomyces daliensis</name>
    <dbReference type="NCBI Taxonomy" id="299421"/>
    <lineage>
        <taxon>Bacteria</taxon>
        <taxon>Bacillati</taxon>
        <taxon>Actinomycetota</taxon>
        <taxon>Actinomycetes</taxon>
        <taxon>Kitasatosporales</taxon>
        <taxon>Streptomycetaceae</taxon>
        <taxon>Streptomyces</taxon>
    </lineage>
</organism>
<evidence type="ECO:0000313" key="2">
    <source>
        <dbReference type="EMBL" id="MBR7674516.1"/>
    </source>
</evidence>
<dbReference type="PRINTS" id="PR00598">
    <property type="entry name" value="HTHMARR"/>
</dbReference>
<dbReference type="SUPFAM" id="SSF46785">
    <property type="entry name" value="Winged helix' DNA-binding domain"/>
    <property type="match status" value="1"/>
</dbReference>
<feature type="domain" description="HTH marR-type" evidence="1">
    <location>
        <begin position="13"/>
        <end position="149"/>
    </location>
</feature>
<dbReference type="PROSITE" id="PS50995">
    <property type="entry name" value="HTH_MARR_2"/>
    <property type="match status" value="1"/>
</dbReference>
<proteinExistence type="predicted"/>
<dbReference type="GO" id="GO:0006950">
    <property type="term" value="P:response to stress"/>
    <property type="evidence" value="ECO:0007669"/>
    <property type="project" value="TreeGrafter"/>
</dbReference>
<sequence length="162" mass="17607">MEEAASEGVAAQREQLAAELRGYGAGFTELGRRFAARLGVHSTDAFALLEITSAESNEVPLSPAVLSRRIQLSSGAMAALLNRLEEAGYVTRIRGHSDRRTVTLHSSPHVRELAEEFFRPANARQDAVLSRYSPELLSRFKTLIAELSAALDEHPPPPDGEG</sequence>
<gene>
    <name evidence="2" type="ORF">KDA82_16125</name>
</gene>
<dbReference type="SMART" id="SM00347">
    <property type="entry name" value="HTH_MARR"/>
    <property type="match status" value="1"/>
</dbReference>
<dbReference type="PANTHER" id="PTHR33164">
    <property type="entry name" value="TRANSCRIPTIONAL REGULATOR, MARR FAMILY"/>
    <property type="match status" value="1"/>
</dbReference>
<dbReference type="GO" id="GO:0003700">
    <property type="term" value="F:DNA-binding transcription factor activity"/>
    <property type="evidence" value="ECO:0007669"/>
    <property type="project" value="InterPro"/>
</dbReference>
<name>A0A8T4IQC8_9ACTN</name>
<accession>A0A8T4IQC8</accession>
<dbReference type="AlphaFoldDB" id="A0A8T4IQC8"/>
<dbReference type="InterPro" id="IPR036388">
    <property type="entry name" value="WH-like_DNA-bd_sf"/>
</dbReference>
<evidence type="ECO:0000313" key="3">
    <source>
        <dbReference type="Proteomes" id="UP000675554"/>
    </source>
</evidence>
<keyword evidence="3" id="KW-1185">Reference proteome</keyword>
<dbReference type="EMBL" id="JAGSMN010000351">
    <property type="protein sequence ID" value="MBR7674516.1"/>
    <property type="molecule type" value="Genomic_DNA"/>
</dbReference>
<comment type="caution">
    <text evidence="2">The sequence shown here is derived from an EMBL/GenBank/DDBJ whole genome shotgun (WGS) entry which is preliminary data.</text>
</comment>
<dbReference type="Gene3D" id="1.10.10.10">
    <property type="entry name" value="Winged helix-like DNA-binding domain superfamily/Winged helix DNA-binding domain"/>
    <property type="match status" value="1"/>
</dbReference>
<dbReference type="PANTHER" id="PTHR33164:SF106">
    <property type="entry name" value="TRANSCRIPTIONAL REGULATORY PROTEIN"/>
    <property type="match status" value="1"/>
</dbReference>
<dbReference type="Proteomes" id="UP000675554">
    <property type="component" value="Unassembled WGS sequence"/>
</dbReference>
<evidence type="ECO:0000259" key="1">
    <source>
        <dbReference type="PROSITE" id="PS50995"/>
    </source>
</evidence>
<dbReference type="InterPro" id="IPR000835">
    <property type="entry name" value="HTH_MarR-typ"/>
</dbReference>
<reference evidence="2" key="1">
    <citation type="submission" date="2021-04" db="EMBL/GenBank/DDBJ databases">
        <title>Sequencing of actinobacteria type strains.</title>
        <authorList>
            <person name="Nguyen G.-S."/>
            <person name="Wentzel A."/>
        </authorList>
    </citation>
    <scope>NUCLEOTIDE SEQUENCE</scope>
    <source>
        <strain evidence="2">DSM 42095</strain>
    </source>
</reference>
<protein>
    <submittedName>
        <fullName evidence="2">MarR family transcriptional regulator</fullName>
    </submittedName>
</protein>
<dbReference type="InterPro" id="IPR036390">
    <property type="entry name" value="WH_DNA-bd_sf"/>
</dbReference>
<dbReference type="InterPro" id="IPR039422">
    <property type="entry name" value="MarR/SlyA-like"/>
</dbReference>
<dbReference type="Pfam" id="PF12802">
    <property type="entry name" value="MarR_2"/>
    <property type="match status" value="1"/>
</dbReference>